<accession>A0A1I5LY02</accession>
<dbReference type="Proteomes" id="UP000199227">
    <property type="component" value="Unassembled WGS sequence"/>
</dbReference>
<dbReference type="STRING" id="223786.SAMN05216234_10451"/>
<sequence length="145" mass="16360">MLIKLIYIEFSRFTEYFKSLSLLFVRLILAYGFFEPAMMKWSDISAVSQWFGSMGIPFPTLNAYLAATTELSGVVLLTLGFMTRLIAIPLIAVMIVAIITVHLPQGFSAGNNGFEIPLYYMIMLFVLVTHGPGRFSIDEVVFEER</sequence>
<evidence type="ECO:0000313" key="9">
    <source>
        <dbReference type="Proteomes" id="UP000199227"/>
    </source>
</evidence>
<comment type="similarity">
    <text evidence="2">Belongs to the DoxX family.</text>
</comment>
<dbReference type="GO" id="GO:0005886">
    <property type="term" value="C:plasma membrane"/>
    <property type="evidence" value="ECO:0007669"/>
    <property type="project" value="UniProtKB-SubCell"/>
</dbReference>
<dbReference type="Pfam" id="PF07681">
    <property type="entry name" value="DoxX"/>
    <property type="match status" value="1"/>
</dbReference>
<evidence type="ECO:0000256" key="7">
    <source>
        <dbReference type="SAM" id="Phobius"/>
    </source>
</evidence>
<feature type="transmembrane region" description="Helical" evidence="7">
    <location>
        <begin position="20"/>
        <end position="41"/>
    </location>
</feature>
<evidence type="ECO:0000256" key="5">
    <source>
        <dbReference type="ARBA" id="ARBA00022989"/>
    </source>
</evidence>
<feature type="transmembrane region" description="Helical" evidence="7">
    <location>
        <begin position="116"/>
        <end position="137"/>
    </location>
</feature>
<evidence type="ECO:0000256" key="2">
    <source>
        <dbReference type="ARBA" id="ARBA00006679"/>
    </source>
</evidence>
<dbReference type="RefSeq" id="WP_092910773.1">
    <property type="nucleotide sequence ID" value="NZ_FOXB01000004.1"/>
</dbReference>
<keyword evidence="5 7" id="KW-1133">Transmembrane helix</keyword>
<comment type="subcellular location">
    <subcellularLocation>
        <location evidence="1">Cell membrane</location>
        <topology evidence="1">Multi-pass membrane protein</topology>
    </subcellularLocation>
</comment>
<feature type="transmembrane region" description="Helical" evidence="7">
    <location>
        <begin position="86"/>
        <end position="104"/>
    </location>
</feature>
<dbReference type="EMBL" id="FOXB01000004">
    <property type="protein sequence ID" value="SFP01636.1"/>
    <property type="molecule type" value="Genomic_DNA"/>
</dbReference>
<proteinExistence type="inferred from homology"/>
<dbReference type="AlphaFoldDB" id="A0A1I5LY02"/>
<dbReference type="OrthoDB" id="1122432at2"/>
<evidence type="ECO:0000256" key="1">
    <source>
        <dbReference type="ARBA" id="ARBA00004651"/>
    </source>
</evidence>
<dbReference type="InterPro" id="IPR032808">
    <property type="entry name" value="DoxX"/>
</dbReference>
<dbReference type="InterPro" id="IPR051907">
    <property type="entry name" value="DoxX-like_oxidoreductase"/>
</dbReference>
<dbReference type="PANTHER" id="PTHR33452:SF19">
    <property type="entry name" value="DOXX FAMILY PROTEIN"/>
    <property type="match status" value="1"/>
</dbReference>
<name>A0A1I5LY02_9BACT</name>
<organism evidence="8 9">
    <name type="scientific">Hydrogenimonas thermophila</name>
    <dbReference type="NCBI Taxonomy" id="223786"/>
    <lineage>
        <taxon>Bacteria</taxon>
        <taxon>Pseudomonadati</taxon>
        <taxon>Campylobacterota</taxon>
        <taxon>Epsilonproteobacteria</taxon>
        <taxon>Campylobacterales</taxon>
        <taxon>Hydrogenimonadaceae</taxon>
        <taxon>Hydrogenimonas</taxon>
    </lineage>
</organism>
<keyword evidence="4 7" id="KW-0812">Transmembrane</keyword>
<dbReference type="PANTHER" id="PTHR33452">
    <property type="entry name" value="OXIDOREDUCTASE CATD-RELATED"/>
    <property type="match status" value="1"/>
</dbReference>
<keyword evidence="9" id="KW-1185">Reference proteome</keyword>
<keyword evidence="6 7" id="KW-0472">Membrane</keyword>
<gene>
    <name evidence="8" type="ORF">SAMN05216234_10451</name>
</gene>
<evidence type="ECO:0000256" key="3">
    <source>
        <dbReference type="ARBA" id="ARBA00022475"/>
    </source>
</evidence>
<evidence type="ECO:0000256" key="4">
    <source>
        <dbReference type="ARBA" id="ARBA00022692"/>
    </source>
</evidence>
<reference evidence="8 9" key="1">
    <citation type="submission" date="2016-10" db="EMBL/GenBank/DDBJ databases">
        <authorList>
            <person name="de Groot N.N."/>
        </authorList>
    </citation>
    <scope>NUCLEOTIDE SEQUENCE [LARGE SCALE GENOMIC DNA]</scope>
    <source>
        <strain evidence="8 9">EP1-55-1</strain>
    </source>
</reference>
<feature type="transmembrane region" description="Helical" evidence="7">
    <location>
        <begin position="61"/>
        <end position="79"/>
    </location>
</feature>
<evidence type="ECO:0000313" key="8">
    <source>
        <dbReference type="EMBL" id="SFP01636.1"/>
    </source>
</evidence>
<keyword evidence="3" id="KW-1003">Cell membrane</keyword>
<evidence type="ECO:0000256" key="6">
    <source>
        <dbReference type="ARBA" id="ARBA00023136"/>
    </source>
</evidence>
<protein>
    <submittedName>
        <fullName evidence="8">Putative oxidoreductase</fullName>
    </submittedName>
</protein>